<sequence length="90" mass="10097">MSEKTYTPLSRCKNCSTIFCSRMIGGIGNPRKFQSVGNMENCPKCNNMAYAAEAAYEPISNELIIINNISDKDIKPLYENEITQGRVWGL</sequence>
<organism evidence="1 2">
    <name type="scientific">Sedimentisphaera cyanobacteriorum</name>
    <dbReference type="NCBI Taxonomy" id="1940790"/>
    <lineage>
        <taxon>Bacteria</taxon>
        <taxon>Pseudomonadati</taxon>
        <taxon>Planctomycetota</taxon>
        <taxon>Phycisphaerae</taxon>
        <taxon>Sedimentisphaerales</taxon>
        <taxon>Sedimentisphaeraceae</taxon>
        <taxon>Sedimentisphaera</taxon>
    </lineage>
</organism>
<dbReference type="STRING" id="1940790.L21SP3_01151"/>
<dbReference type="Proteomes" id="UP000188273">
    <property type="component" value="Chromosome"/>
</dbReference>
<evidence type="ECO:0000313" key="1">
    <source>
        <dbReference type="EMBL" id="AQQ09347.1"/>
    </source>
</evidence>
<name>A0A1Q2HPH2_9BACT</name>
<dbReference type="EMBL" id="CP019633">
    <property type="protein sequence ID" value="AQQ09347.1"/>
    <property type="molecule type" value="Genomic_DNA"/>
</dbReference>
<reference evidence="2" key="1">
    <citation type="submission" date="2017-02" db="EMBL/GenBank/DDBJ databases">
        <title>Comparative genomics and description of representatives of a novel lineage of planctomycetes thriving in anoxic sediments.</title>
        <authorList>
            <person name="Spring S."/>
            <person name="Bunk B."/>
            <person name="Sproer C."/>
            <person name="Klenk H.-P."/>
        </authorList>
    </citation>
    <scope>NUCLEOTIDE SEQUENCE [LARGE SCALE GENOMIC DNA]</scope>
    <source>
        <strain evidence="2">L21-RPul-D3</strain>
    </source>
</reference>
<accession>A0A1Q2HPH2</accession>
<evidence type="ECO:0000313" key="2">
    <source>
        <dbReference type="Proteomes" id="UP000188273"/>
    </source>
</evidence>
<keyword evidence="2" id="KW-1185">Reference proteome</keyword>
<gene>
    <name evidence="1" type="ORF">L21SP3_01151</name>
</gene>
<dbReference type="AlphaFoldDB" id="A0A1Q2HPH2"/>
<dbReference type="KEGG" id="pbu:L21SP3_01151"/>
<proteinExistence type="predicted"/>
<protein>
    <submittedName>
        <fullName evidence="1">Uncharacterized protein</fullName>
    </submittedName>
</protein>